<feature type="region of interest" description="Disordered" evidence="3">
    <location>
        <begin position="1"/>
        <end position="40"/>
    </location>
</feature>
<feature type="compositionally biased region" description="Basic residues" evidence="3">
    <location>
        <begin position="1"/>
        <end position="11"/>
    </location>
</feature>
<feature type="compositionally biased region" description="Basic and acidic residues" evidence="3">
    <location>
        <begin position="52"/>
        <end position="78"/>
    </location>
</feature>
<evidence type="ECO:0000313" key="5">
    <source>
        <dbReference type="EMBL" id="WAR12749.1"/>
    </source>
</evidence>
<accession>A0ABY7EUG0</accession>
<feature type="compositionally biased region" description="Low complexity" evidence="3">
    <location>
        <begin position="18"/>
        <end position="40"/>
    </location>
</feature>
<proteinExistence type="predicted"/>
<dbReference type="EMBL" id="CP111019">
    <property type="protein sequence ID" value="WAR12749.1"/>
    <property type="molecule type" value="Genomic_DNA"/>
</dbReference>
<dbReference type="InterPro" id="IPR050145">
    <property type="entry name" value="Centrin_CML-like"/>
</dbReference>
<dbReference type="InterPro" id="IPR018247">
    <property type="entry name" value="EF_Hand_1_Ca_BS"/>
</dbReference>
<dbReference type="Pfam" id="PF13499">
    <property type="entry name" value="EF-hand_7"/>
    <property type="match status" value="2"/>
</dbReference>
<name>A0ABY7EUG0_MYAAR</name>
<feature type="region of interest" description="Disordered" evidence="3">
    <location>
        <begin position="52"/>
        <end position="98"/>
    </location>
</feature>
<feature type="domain" description="EF-hand" evidence="4">
    <location>
        <begin position="161"/>
        <end position="196"/>
    </location>
</feature>
<keyword evidence="6" id="KW-1185">Reference proteome</keyword>
<dbReference type="Gene3D" id="1.10.238.10">
    <property type="entry name" value="EF-hand"/>
    <property type="match status" value="2"/>
</dbReference>
<feature type="domain" description="EF-hand" evidence="4">
    <location>
        <begin position="233"/>
        <end position="265"/>
    </location>
</feature>
<dbReference type="PROSITE" id="PS00018">
    <property type="entry name" value="EF_HAND_1"/>
    <property type="match status" value="4"/>
</dbReference>
<dbReference type="CDD" id="cd00051">
    <property type="entry name" value="EFh"/>
    <property type="match status" value="2"/>
</dbReference>
<evidence type="ECO:0000259" key="4">
    <source>
        <dbReference type="PROSITE" id="PS50222"/>
    </source>
</evidence>
<dbReference type="PROSITE" id="PS50222">
    <property type="entry name" value="EF_HAND_2"/>
    <property type="match status" value="4"/>
</dbReference>
<keyword evidence="1" id="KW-0677">Repeat</keyword>
<feature type="domain" description="EF-hand" evidence="4">
    <location>
        <begin position="125"/>
        <end position="160"/>
    </location>
</feature>
<dbReference type="InterPro" id="IPR011992">
    <property type="entry name" value="EF-hand-dom_pair"/>
</dbReference>
<dbReference type="SUPFAM" id="SSF47473">
    <property type="entry name" value="EF-hand"/>
    <property type="match status" value="1"/>
</dbReference>
<reference evidence="5" key="1">
    <citation type="submission" date="2022-11" db="EMBL/GenBank/DDBJ databases">
        <title>Centuries of genome instability and evolution in soft-shell clam transmissible cancer (bioRxiv).</title>
        <authorList>
            <person name="Hart S.F.M."/>
            <person name="Yonemitsu M.A."/>
            <person name="Giersch R.M."/>
            <person name="Beal B.F."/>
            <person name="Arriagada G."/>
            <person name="Davis B.W."/>
            <person name="Ostrander E.A."/>
            <person name="Goff S.P."/>
            <person name="Metzger M.J."/>
        </authorList>
    </citation>
    <scope>NUCLEOTIDE SEQUENCE</scope>
    <source>
        <strain evidence="5">MELC-2E11</strain>
        <tissue evidence="5">Siphon/mantle</tissue>
    </source>
</reference>
<dbReference type="Proteomes" id="UP001164746">
    <property type="component" value="Chromosome 8"/>
</dbReference>
<evidence type="ECO:0000256" key="2">
    <source>
        <dbReference type="ARBA" id="ARBA00022837"/>
    </source>
</evidence>
<evidence type="ECO:0000256" key="1">
    <source>
        <dbReference type="ARBA" id="ARBA00022737"/>
    </source>
</evidence>
<dbReference type="SMART" id="SM00054">
    <property type="entry name" value="EFh"/>
    <property type="match status" value="4"/>
</dbReference>
<dbReference type="PANTHER" id="PTHR23050">
    <property type="entry name" value="CALCIUM BINDING PROTEIN"/>
    <property type="match status" value="1"/>
</dbReference>
<evidence type="ECO:0000256" key="3">
    <source>
        <dbReference type="SAM" id="MobiDB-lite"/>
    </source>
</evidence>
<keyword evidence="2" id="KW-0106">Calcium</keyword>
<dbReference type="InterPro" id="IPR002048">
    <property type="entry name" value="EF_hand_dom"/>
</dbReference>
<feature type="domain" description="EF-hand" evidence="4">
    <location>
        <begin position="197"/>
        <end position="232"/>
    </location>
</feature>
<protein>
    <submittedName>
        <fullName evidence="5">CALM-like protein</fullName>
    </submittedName>
</protein>
<sequence>MEAFKQLRRKFAQSAANSSSSSTVKSSSVSSSSTTISSSKVTVWSENVVEARSEVKTQTDLRPVKEEEKRETKAEKPKVVLNKTKPAEKDAAPKAKPPIAKKPIHKTVEKGQVPASDRKSSITDEKLQELQETFVIFDKNRDGMITKEELGAVLFALGQRPTVMEVQALIRSVDLDQSGTIDFDEFVKIFSAKLSIDPEQELHEVFDIFDQNSDGFICPDELYEMLKKLGEHITQSEAKKMINEADLNRDGKVDYREFKAILNAR</sequence>
<evidence type="ECO:0000313" key="6">
    <source>
        <dbReference type="Proteomes" id="UP001164746"/>
    </source>
</evidence>
<organism evidence="5 6">
    <name type="scientific">Mya arenaria</name>
    <name type="common">Soft-shell clam</name>
    <dbReference type="NCBI Taxonomy" id="6604"/>
    <lineage>
        <taxon>Eukaryota</taxon>
        <taxon>Metazoa</taxon>
        <taxon>Spiralia</taxon>
        <taxon>Lophotrochozoa</taxon>
        <taxon>Mollusca</taxon>
        <taxon>Bivalvia</taxon>
        <taxon>Autobranchia</taxon>
        <taxon>Heteroconchia</taxon>
        <taxon>Euheterodonta</taxon>
        <taxon>Imparidentia</taxon>
        <taxon>Neoheterodontei</taxon>
        <taxon>Myida</taxon>
        <taxon>Myoidea</taxon>
        <taxon>Myidae</taxon>
        <taxon>Mya</taxon>
    </lineage>
</organism>
<gene>
    <name evidence="5" type="ORF">MAR_026929</name>
</gene>